<sequence>MKVEWVGMAASAASILLSGMFLFANPYSEAPPKPDTIIIVVVMLITPACLALASALARRMALMTVAFVWSLPYGLYLTFAALPSMWSLFGVVLLLYLVSVIRLAQTRRRRGPKY</sequence>
<feature type="transmembrane region" description="Helical" evidence="1">
    <location>
        <begin position="85"/>
        <end position="104"/>
    </location>
</feature>
<dbReference type="AlphaFoldDB" id="A0A7W5GAK6"/>
<feature type="transmembrane region" description="Helical" evidence="1">
    <location>
        <begin position="60"/>
        <end position="79"/>
    </location>
</feature>
<keyword evidence="1" id="KW-0472">Membrane</keyword>
<evidence type="ECO:0000313" key="2">
    <source>
        <dbReference type="EMBL" id="MBB3153324.1"/>
    </source>
</evidence>
<name>A0A7W5GAK6_9BACL</name>
<feature type="transmembrane region" description="Helical" evidence="1">
    <location>
        <begin position="36"/>
        <end position="53"/>
    </location>
</feature>
<keyword evidence="1" id="KW-1133">Transmembrane helix</keyword>
<protein>
    <submittedName>
        <fullName evidence="2">Uncharacterized protein</fullName>
    </submittedName>
</protein>
<accession>A0A7W5GAK6</accession>
<proteinExistence type="predicted"/>
<dbReference type="Proteomes" id="UP000518605">
    <property type="component" value="Unassembled WGS sequence"/>
</dbReference>
<organism evidence="2 3">
    <name type="scientific">Paenibacillus endophyticus</name>
    <dbReference type="NCBI Taxonomy" id="1294268"/>
    <lineage>
        <taxon>Bacteria</taxon>
        <taxon>Bacillati</taxon>
        <taxon>Bacillota</taxon>
        <taxon>Bacilli</taxon>
        <taxon>Bacillales</taxon>
        <taxon>Paenibacillaceae</taxon>
        <taxon>Paenibacillus</taxon>
    </lineage>
</organism>
<keyword evidence="3" id="KW-1185">Reference proteome</keyword>
<keyword evidence="1" id="KW-0812">Transmembrane</keyword>
<feature type="transmembrane region" description="Helical" evidence="1">
    <location>
        <begin position="5"/>
        <end position="24"/>
    </location>
</feature>
<gene>
    <name evidence="2" type="ORF">FHS16_003386</name>
</gene>
<comment type="caution">
    <text evidence="2">The sequence shown here is derived from an EMBL/GenBank/DDBJ whole genome shotgun (WGS) entry which is preliminary data.</text>
</comment>
<reference evidence="2 3" key="1">
    <citation type="submission" date="2020-08" db="EMBL/GenBank/DDBJ databases">
        <title>Genomic Encyclopedia of Type Strains, Phase III (KMG-III): the genomes of soil and plant-associated and newly described type strains.</title>
        <authorList>
            <person name="Whitman W."/>
        </authorList>
    </citation>
    <scope>NUCLEOTIDE SEQUENCE [LARGE SCALE GENOMIC DNA]</scope>
    <source>
        <strain evidence="2 3">CECT 8234</strain>
    </source>
</reference>
<evidence type="ECO:0000313" key="3">
    <source>
        <dbReference type="Proteomes" id="UP000518605"/>
    </source>
</evidence>
<dbReference type="EMBL" id="JACHXW010000009">
    <property type="protein sequence ID" value="MBB3153324.1"/>
    <property type="molecule type" value="Genomic_DNA"/>
</dbReference>
<evidence type="ECO:0000256" key="1">
    <source>
        <dbReference type="SAM" id="Phobius"/>
    </source>
</evidence>
<dbReference type="RefSeq" id="WP_183564654.1">
    <property type="nucleotide sequence ID" value="NZ_CBCSLB010000030.1"/>
</dbReference>